<dbReference type="SUPFAM" id="SSF88723">
    <property type="entry name" value="PIN domain-like"/>
    <property type="match status" value="1"/>
</dbReference>
<evidence type="ECO:0000313" key="1">
    <source>
        <dbReference type="EMBL" id="MBE9213941.1"/>
    </source>
</evidence>
<keyword evidence="2" id="KW-1185">Reference proteome</keyword>
<protein>
    <submittedName>
        <fullName evidence="1">Type II toxin-antitoxin system VapC family toxin</fullName>
    </submittedName>
</protein>
<reference evidence="1" key="1">
    <citation type="submission" date="2020-10" db="EMBL/GenBank/DDBJ databases">
        <authorList>
            <person name="Castelo-Branco R."/>
            <person name="Eusebio N."/>
            <person name="Adriana R."/>
            <person name="Vieira A."/>
            <person name="Brugerolle De Fraissinette N."/>
            <person name="Rezende De Castro R."/>
            <person name="Schneider M.P."/>
            <person name="Vasconcelos V."/>
            <person name="Leao P.N."/>
        </authorList>
    </citation>
    <scope>NUCLEOTIDE SEQUENCE</scope>
    <source>
        <strain evidence="1">LEGE 06105</strain>
    </source>
</reference>
<proteinExistence type="predicted"/>
<sequence length="84" mass="9242">MSDFSLIYLLDTNACIVYLKNKNSSINHHFNSIESNKIVVCSVVKAELFYGSSNPSKKSGFLDKYGVASDNLTKNPTSGTSFLQ</sequence>
<comment type="caution">
    <text evidence="1">The sequence shown here is derived from an EMBL/GenBank/DDBJ whole genome shotgun (WGS) entry which is preliminary data.</text>
</comment>
<dbReference type="Proteomes" id="UP000620559">
    <property type="component" value="Unassembled WGS sequence"/>
</dbReference>
<dbReference type="RefSeq" id="WP_193921263.1">
    <property type="nucleotide sequence ID" value="NZ_JADEWL010000045.1"/>
</dbReference>
<dbReference type="CDD" id="cd09881">
    <property type="entry name" value="PIN_VapC4-5_FitB-like"/>
    <property type="match status" value="1"/>
</dbReference>
<gene>
    <name evidence="1" type="ORF">IQ247_14915</name>
</gene>
<dbReference type="AlphaFoldDB" id="A0A8J7FHS3"/>
<evidence type="ECO:0000313" key="2">
    <source>
        <dbReference type="Proteomes" id="UP000620559"/>
    </source>
</evidence>
<name>A0A8J7FHS3_9CYAN</name>
<dbReference type="InterPro" id="IPR029060">
    <property type="entry name" value="PIN-like_dom_sf"/>
</dbReference>
<accession>A0A8J7FHS3</accession>
<dbReference type="Gene3D" id="3.40.50.1010">
    <property type="entry name" value="5'-nuclease"/>
    <property type="match status" value="1"/>
</dbReference>
<organism evidence="1 2">
    <name type="scientific">Plectonema cf. radiosum LEGE 06105</name>
    <dbReference type="NCBI Taxonomy" id="945769"/>
    <lineage>
        <taxon>Bacteria</taxon>
        <taxon>Bacillati</taxon>
        <taxon>Cyanobacteriota</taxon>
        <taxon>Cyanophyceae</taxon>
        <taxon>Oscillatoriophycideae</taxon>
        <taxon>Oscillatoriales</taxon>
        <taxon>Microcoleaceae</taxon>
        <taxon>Plectonema</taxon>
    </lineage>
</organism>
<dbReference type="EMBL" id="JADEWL010000045">
    <property type="protein sequence ID" value="MBE9213941.1"/>
    <property type="molecule type" value="Genomic_DNA"/>
</dbReference>